<dbReference type="PIRSF" id="PIRSF036959">
    <property type="entry name" value="mRNA_cap_alpha"/>
    <property type="match status" value="1"/>
</dbReference>
<evidence type="ECO:0000256" key="16">
    <source>
        <dbReference type="ARBA" id="ARBA00053845"/>
    </source>
</evidence>
<evidence type="ECO:0000256" key="18">
    <source>
        <dbReference type="PIRSR" id="PIRSR036959-1"/>
    </source>
</evidence>
<comment type="catalytic activity">
    <reaction evidence="14">
        <text>a 5'-end diphospho-ribonucleoside in mRNA + GTP + H(+) = a 5'-end (5'-triphosphoguanosine)-ribonucleoside in mRNA + diphosphate</text>
        <dbReference type="Rhea" id="RHEA:67012"/>
        <dbReference type="Rhea" id="RHEA-COMP:17165"/>
        <dbReference type="Rhea" id="RHEA-COMP:17166"/>
        <dbReference type="ChEBI" id="CHEBI:15378"/>
        <dbReference type="ChEBI" id="CHEBI:33019"/>
        <dbReference type="ChEBI" id="CHEBI:37565"/>
        <dbReference type="ChEBI" id="CHEBI:167616"/>
        <dbReference type="ChEBI" id="CHEBI:167617"/>
        <dbReference type="EC" id="2.7.7.50"/>
    </reaction>
    <physiologicalReaction direction="left-to-right" evidence="14">
        <dbReference type="Rhea" id="RHEA:67013"/>
    </physiologicalReaction>
</comment>
<feature type="active site" description="N6-GMP-lysine intermediate" evidence="18">
    <location>
        <position position="67"/>
    </location>
</feature>
<comment type="subunit">
    <text evidence="15">Heterodimer. The mRNA-capping enzyme is composed of two separate chains alpha and beta, respectively a mRNA guanylyltransferase and an mRNA 5'-triphosphate monophosphatase.</text>
</comment>
<comment type="subcellular location">
    <subcellularLocation>
        <location evidence="1 17">Nucleus</location>
    </subcellularLocation>
</comment>
<evidence type="ECO:0000256" key="3">
    <source>
        <dbReference type="ARBA" id="ARBA00012475"/>
    </source>
</evidence>
<keyword evidence="6 17" id="KW-0808">Transferase</keyword>
<dbReference type="InterPro" id="IPR001339">
    <property type="entry name" value="mRNA_cap_enzyme_adenylation"/>
</dbReference>
<feature type="domain" description="mRNA capping enzyme C-terminal" evidence="21">
    <location>
        <begin position="247"/>
        <end position="370"/>
    </location>
</feature>
<dbReference type="GO" id="GO:0031533">
    <property type="term" value="C:mRNA capping enzyme complex"/>
    <property type="evidence" value="ECO:0007669"/>
    <property type="project" value="EnsemblFungi"/>
</dbReference>
<name>A0A1E4SBT6_9ASCO</name>
<dbReference type="EC" id="2.7.7.50" evidence="3 17"/>
<evidence type="ECO:0000256" key="9">
    <source>
        <dbReference type="ARBA" id="ARBA00023042"/>
    </source>
</evidence>
<comment type="similarity">
    <text evidence="2 17">Belongs to the eukaryotic GTase family.</text>
</comment>
<dbReference type="CDD" id="cd07895">
    <property type="entry name" value="Adenylation_mRNA_capping"/>
    <property type="match status" value="1"/>
</dbReference>
<dbReference type="Gene3D" id="3.30.1490.430">
    <property type="match status" value="1"/>
</dbReference>
<organism evidence="22 23">
    <name type="scientific">Suhomyces tanzawaensis NRRL Y-17324</name>
    <dbReference type="NCBI Taxonomy" id="984487"/>
    <lineage>
        <taxon>Eukaryota</taxon>
        <taxon>Fungi</taxon>
        <taxon>Dikarya</taxon>
        <taxon>Ascomycota</taxon>
        <taxon>Saccharomycotina</taxon>
        <taxon>Pichiomycetes</taxon>
        <taxon>Debaryomycetaceae</taxon>
        <taxon>Suhomyces</taxon>
    </lineage>
</organism>
<dbReference type="Proteomes" id="UP000094285">
    <property type="component" value="Unassembled WGS sequence"/>
</dbReference>
<evidence type="ECO:0000256" key="17">
    <source>
        <dbReference type="PIRNR" id="PIRNR036959"/>
    </source>
</evidence>
<evidence type="ECO:0000256" key="8">
    <source>
        <dbReference type="ARBA" id="ARBA00022741"/>
    </source>
</evidence>
<evidence type="ECO:0000313" key="23">
    <source>
        <dbReference type="Proteomes" id="UP000094285"/>
    </source>
</evidence>
<evidence type="ECO:0000256" key="2">
    <source>
        <dbReference type="ARBA" id="ARBA00010237"/>
    </source>
</evidence>
<feature type="domain" description="mRNA capping enzyme adenylation" evidence="20">
    <location>
        <begin position="44"/>
        <end position="243"/>
    </location>
</feature>
<keyword evidence="9 17" id="KW-0506">mRNA capping</keyword>
<dbReference type="InterPro" id="IPR051029">
    <property type="entry name" value="mRNA_Capping_Enz/RNA_Phosphat"/>
</dbReference>
<protein>
    <recommendedName>
        <fullName evidence="4 17">mRNA-capping enzyme subunit alpha</fullName>
        <ecNumber evidence="3 17">2.7.7.50</ecNumber>
    </recommendedName>
    <alternativeName>
        <fullName evidence="12 17">GTP--RNA guanylyltransferase</fullName>
    </alternativeName>
    <alternativeName>
        <fullName evidence="13 17">mRNA guanylyltransferase</fullName>
    </alternativeName>
</protein>
<keyword evidence="7 17" id="KW-0548">Nucleotidyltransferase</keyword>
<evidence type="ECO:0000256" key="4">
    <source>
        <dbReference type="ARBA" id="ARBA00019171"/>
    </source>
</evidence>
<dbReference type="FunFam" id="2.40.50.140:FF:000542">
    <property type="entry name" value="mRNA-capping enzyme subunit alpha"/>
    <property type="match status" value="1"/>
</dbReference>
<dbReference type="EMBL" id="KV453916">
    <property type="protein sequence ID" value="ODV76945.1"/>
    <property type="molecule type" value="Genomic_DNA"/>
</dbReference>
<dbReference type="GO" id="GO:0099122">
    <property type="term" value="F:RNA polymerase II C-terminal domain binding"/>
    <property type="evidence" value="ECO:0007669"/>
    <property type="project" value="EnsemblFungi"/>
</dbReference>
<sequence length="439" mass="51114">MIQLEERDIPVIPGTKLDEYETRELQQMVAELLERRYPSFPGSQPVSFERKHLEETLMNKDYFVCEKSDGLRCLLFILNDPVRGEGVFLITRENDFYHIPNIHFPLTTDETETEKTYHHGTLLDGELVLETKNVSEPVLRYCIFDALAMNSKIIVDRPLPKRLGYITENVMKPFDKFKQKNPRIVNAPEFPFKVSFKLMTSAYHADDVLAKKDQLFHESDGLIFTCAETPYVFGTDQTLLKWKPAEENTVDYKLELVFNKVQDPDLDEKDPSSTYIDYDSKPDLIKLKVWQGGHEHTDFAKLDLLDEDWERLKALNIPLQGRIVECRQSQTKPGYWEMMRFRNDKSNGNHVSVVERILHSIRDGVKEQEVIESCQKISKAWKKRAYERERGIKTKPNDHSHQEQERAGPPAKKIKPNAEPQPKEAVLDDLPTYEDSDLE</sequence>
<keyword evidence="8 17" id="KW-0547">Nucleotide-binding</keyword>
<dbReference type="GeneID" id="30986044"/>
<keyword evidence="23" id="KW-1185">Reference proteome</keyword>
<evidence type="ECO:0000256" key="1">
    <source>
        <dbReference type="ARBA" id="ARBA00004123"/>
    </source>
</evidence>
<dbReference type="Gene3D" id="3.30.470.30">
    <property type="entry name" value="DNA ligase/mRNA capping enzyme"/>
    <property type="match status" value="1"/>
</dbReference>
<dbReference type="InterPro" id="IPR017075">
    <property type="entry name" value="mRNA_cap_enzyme_alpha"/>
</dbReference>
<evidence type="ECO:0000259" key="21">
    <source>
        <dbReference type="Pfam" id="PF03919"/>
    </source>
</evidence>
<proteinExistence type="inferred from homology"/>
<dbReference type="SUPFAM" id="SSF50249">
    <property type="entry name" value="Nucleic acid-binding proteins"/>
    <property type="match status" value="1"/>
</dbReference>
<dbReference type="GO" id="GO:0006370">
    <property type="term" value="P:7-methylguanosine mRNA capping"/>
    <property type="evidence" value="ECO:0007669"/>
    <property type="project" value="UniProtKB-KW"/>
</dbReference>
<evidence type="ECO:0000256" key="13">
    <source>
        <dbReference type="ARBA" id="ARBA00030702"/>
    </source>
</evidence>
<dbReference type="GO" id="GO:0004484">
    <property type="term" value="F:mRNA guanylyltransferase activity"/>
    <property type="evidence" value="ECO:0007669"/>
    <property type="project" value="UniProtKB-EC"/>
</dbReference>
<dbReference type="GO" id="GO:0005524">
    <property type="term" value="F:ATP binding"/>
    <property type="evidence" value="ECO:0007669"/>
    <property type="project" value="InterPro"/>
</dbReference>
<keyword evidence="11 17" id="KW-0539">Nucleus</keyword>
<evidence type="ECO:0000256" key="10">
    <source>
        <dbReference type="ARBA" id="ARBA00023134"/>
    </source>
</evidence>
<dbReference type="Pfam" id="PF03919">
    <property type="entry name" value="mRNA_cap_C"/>
    <property type="match status" value="1"/>
</dbReference>
<evidence type="ECO:0000256" key="19">
    <source>
        <dbReference type="SAM" id="MobiDB-lite"/>
    </source>
</evidence>
<dbReference type="Pfam" id="PF01331">
    <property type="entry name" value="mRNA_cap_enzyme"/>
    <property type="match status" value="1"/>
</dbReference>
<evidence type="ECO:0000259" key="20">
    <source>
        <dbReference type="Pfam" id="PF01331"/>
    </source>
</evidence>
<dbReference type="AlphaFoldDB" id="A0A1E4SBT6"/>
<evidence type="ECO:0000256" key="7">
    <source>
        <dbReference type="ARBA" id="ARBA00022695"/>
    </source>
</evidence>
<dbReference type="InterPro" id="IPR012340">
    <property type="entry name" value="NA-bd_OB-fold"/>
</dbReference>
<evidence type="ECO:0000313" key="22">
    <source>
        <dbReference type="EMBL" id="ODV76945.1"/>
    </source>
</evidence>
<evidence type="ECO:0000256" key="11">
    <source>
        <dbReference type="ARBA" id="ARBA00023242"/>
    </source>
</evidence>
<dbReference type="STRING" id="984487.A0A1E4SBT6"/>
<dbReference type="InterPro" id="IPR013846">
    <property type="entry name" value="mRNA_cap_enzyme_C"/>
</dbReference>
<dbReference type="GO" id="GO:0008033">
    <property type="term" value="P:tRNA processing"/>
    <property type="evidence" value="ECO:0007669"/>
    <property type="project" value="EnsemblFungi"/>
</dbReference>
<feature type="compositionally biased region" description="Basic and acidic residues" evidence="19">
    <location>
        <begin position="390"/>
        <end position="406"/>
    </location>
</feature>
<dbReference type="GO" id="GO:0045944">
    <property type="term" value="P:positive regulation of transcription by RNA polymerase II"/>
    <property type="evidence" value="ECO:0007669"/>
    <property type="project" value="EnsemblFungi"/>
</dbReference>
<evidence type="ECO:0000256" key="6">
    <source>
        <dbReference type="ARBA" id="ARBA00022679"/>
    </source>
</evidence>
<keyword evidence="10 17" id="KW-0342">GTP-binding</keyword>
<feature type="region of interest" description="Disordered" evidence="19">
    <location>
        <begin position="390"/>
        <end position="439"/>
    </location>
</feature>
<keyword evidence="5 17" id="KW-0507">mRNA processing</keyword>
<dbReference type="OrthoDB" id="200924at2759"/>
<dbReference type="RefSeq" id="XP_020062067.1">
    <property type="nucleotide sequence ID" value="XM_020211908.1"/>
</dbReference>
<dbReference type="PANTHER" id="PTHR10367:SF17">
    <property type="entry name" value="MRNA-CAPPING ENZYME"/>
    <property type="match status" value="1"/>
</dbReference>
<dbReference type="SUPFAM" id="SSF56091">
    <property type="entry name" value="DNA ligase/mRNA capping enzyme, catalytic domain"/>
    <property type="match status" value="1"/>
</dbReference>
<accession>A0A1E4SBT6</accession>
<dbReference type="PANTHER" id="PTHR10367">
    <property type="entry name" value="MRNA-CAPPING ENZYME"/>
    <property type="match status" value="1"/>
</dbReference>
<gene>
    <name evidence="22" type="ORF">CANTADRAFT_92100</name>
</gene>
<reference evidence="23" key="1">
    <citation type="submission" date="2016-05" db="EMBL/GenBank/DDBJ databases">
        <title>Comparative genomics of biotechnologically important yeasts.</title>
        <authorList>
            <consortium name="DOE Joint Genome Institute"/>
            <person name="Riley R."/>
            <person name="Haridas S."/>
            <person name="Wolfe K.H."/>
            <person name="Lopes M.R."/>
            <person name="Hittinger C.T."/>
            <person name="Goker M."/>
            <person name="Salamov A."/>
            <person name="Wisecaver J."/>
            <person name="Long T.M."/>
            <person name="Aerts A.L."/>
            <person name="Barry K."/>
            <person name="Choi C."/>
            <person name="Clum A."/>
            <person name="Coughlan A.Y."/>
            <person name="Deshpande S."/>
            <person name="Douglass A.P."/>
            <person name="Hanson S.J."/>
            <person name="Klenk H.-P."/>
            <person name="Labutti K."/>
            <person name="Lapidus A."/>
            <person name="Lindquist E."/>
            <person name="Lipzen A."/>
            <person name="Meier-Kolthoff J.P."/>
            <person name="Ohm R.A."/>
            <person name="Otillar R.P."/>
            <person name="Pangilinan J."/>
            <person name="Peng Y."/>
            <person name="Rokas A."/>
            <person name="Rosa C.A."/>
            <person name="Scheuner C."/>
            <person name="Sibirny A.A."/>
            <person name="Slot J.C."/>
            <person name="Stielow J.B."/>
            <person name="Sun H."/>
            <person name="Kurtzman C.P."/>
            <person name="Blackwell M."/>
            <person name="Grigoriev I.V."/>
            <person name="Jeffries T.W."/>
        </authorList>
    </citation>
    <scope>NUCLEOTIDE SEQUENCE [LARGE SCALE GENOMIC DNA]</scope>
    <source>
        <strain evidence="23">NRRL Y-17324</strain>
    </source>
</reference>
<comment type="function">
    <text evidence="16 17">Second step of mRNA capping. Transfer of the GMP moiety of GTP to the 5'-end of RNA via an enzyme-GMP covalent reaction intermediate.</text>
</comment>
<evidence type="ECO:0000256" key="14">
    <source>
        <dbReference type="ARBA" id="ARBA00044624"/>
    </source>
</evidence>
<dbReference type="Gene3D" id="2.40.50.140">
    <property type="entry name" value="Nucleic acid-binding proteins"/>
    <property type="match status" value="1"/>
</dbReference>
<dbReference type="GO" id="GO:0005525">
    <property type="term" value="F:GTP binding"/>
    <property type="evidence" value="ECO:0007669"/>
    <property type="project" value="UniProtKB-KW"/>
</dbReference>
<evidence type="ECO:0000256" key="15">
    <source>
        <dbReference type="ARBA" id="ARBA00047082"/>
    </source>
</evidence>
<evidence type="ECO:0000256" key="12">
    <source>
        <dbReference type="ARBA" id="ARBA00029909"/>
    </source>
</evidence>
<evidence type="ECO:0000256" key="5">
    <source>
        <dbReference type="ARBA" id="ARBA00022664"/>
    </source>
</evidence>